<dbReference type="SUPFAM" id="SSF63825">
    <property type="entry name" value="YWTD domain"/>
    <property type="match status" value="1"/>
</dbReference>
<keyword evidence="2" id="KW-1185">Reference proteome</keyword>
<gene>
    <name evidence="1" type="ORF">ACFQKB_47005</name>
</gene>
<dbReference type="InterPro" id="IPR015943">
    <property type="entry name" value="WD40/YVTN_repeat-like_dom_sf"/>
</dbReference>
<dbReference type="Gene3D" id="2.130.10.10">
    <property type="entry name" value="YVTN repeat-like/Quinoprotein amine dehydrogenase"/>
    <property type="match status" value="1"/>
</dbReference>
<dbReference type="EMBL" id="JBHSXS010000087">
    <property type="protein sequence ID" value="MFC6887384.1"/>
    <property type="molecule type" value="Genomic_DNA"/>
</dbReference>
<name>A0ABW2CZV2_9ACTN</name>
<evidence type="ECO:0000313" key="2">
    <source>
        <dbReference type="Proteomes" id="UP001596380"/>
    </source>
</evidence>
<organism evidence="1 2">
    <name type="scientific">Actinomadura yumaensis</name>
    <dbReference type="NCBI Taxonomy" id="111807"/>
    <lineage>
        <taxon>Bacteria</taxon>
        <taxon>Bacillati</taxon>
        <taxon>Actinomycetota</taxon>
        <taxon>Actinomycetes</taxon>
        <taxon>Streptosporangiales</taxon>
        <taxon>Thermomonosporaceae</taxon>
        <taxon>Actinomadura</taxon>
    </lineage>
</organism>
<reference evidence="2" key="1">
    <citation type="journal article" date="2019" name="Int. J. Syst. Evol. Microbiol.">
        <title>The Global Catalogue of Microorganisms (GCM) 10K type strain sequencing project: providing services to taxonomists for standard genome sequencing and annotation.</title>
        <authorList>
            <consortium name="The Broad Institute Genomics Platform"/>
            <consortium name="The Broad Institute Genome Sequencing Center for Infectious Disease"/>
            <person name="Wu L."/>
            <person name="Ma J."/>
        </authorList>
    </citation>
    <scope>NUCLEOTIDE SEQUENCE [LARGE SCALE GENOMIC DNA]</scope>
    <source>
        <strain evidence="2">JCM 3369</strain>
    </source>
</reference>
<evidence type="ECO:0000313" key="1">
    <source>
        <dbReference type="EMBL" id="MFC6887384.1"/>
    </source>
</evidence>
<accession>A0ABW2CZV2</accession>
<protein>
    <submittedName>
        <fullName evidence="1">Uncharacterized protein</fullName>
    </submittedName>
</protein>
<dbReference type="RefSeq" id="WP_160825656.1">
    <property type="nucleotide sequence ID" value="NZ_JBHSXE010000001.1"/>
</dbReference>
<dbReference type="Proteomes" id="UP001596380">
    <property type="component" value="Unassembled WGS sequence"/>
</dbReference>
<comment type="caution">
    <text evidence="1">The sequence shown here is derived from an EMBL/GenBank/DDBJ whole genome shotgun (WGS) entry which is preliminary data.</text>
</comment>
<proteinExistence type="predicted"/>
<sequence length="300" mass="31847">MTRRRATAAASLRRATAAAFLGRATAAAFLRRATAAASVAFLLPLVLPSAAAGAAGAAESWTQTSSQSFHLLDALQRSQGVATDGDDWYFSWQYGLSRVSLDGTTTEKANALAIPWPIALEGGNHIGALDFHGGKLYAPIEDGDAYRHPYVAVYDAASLAYTGTAFALPQEIQRDGVPWVAVDAERGRFLSSEYDATAINAYGLADGRLIERIPLSEPVRHLQGAKVHGGSLYASSDAGAKGVYKIDLASGAVARVLDPGVPDGTELEGLAFLPRPDGSLLHLLDVAPNRVTVEFRHYRR</sequence>